<evidence type="ECO:0000256" key="1">
    <source>
        <dbReference type="NCBIfam" id="TIGR02170"/>
    </source>
</evidence>
<dbReference type="Proteomes" id="UP000198618">
    <property type="component" value="Unassembled WGS sequence"/>
</dbReference>
<dbReference type="Gene3D" id="3.30.1360.170">
    <property type="match status" value="1"/>
</dbReference>
<dbReference type="GO" id="GO:0050797">
    <property type="term" value="F:thymidylate synthase (FAD) activity"/>
    <property type="evidence" value="ECO:0007669"/>
    <property type="project" value="UniProtKB-UniRule"/>
</dbReference>
<accession>A0A1I0EBQ2</accession>
<dbReference type="EMBL" id="FOHE01000011">
    <property type="protein sequence ID" value="SET42375.1"/>
    <property type="molecule type" value="Genomic_DNA"/>
</dbReference>
<dbReference type="InterPro" id="IPR036098">
    <property type="entry name" value="Thymidylate_synthase_ThyX_sf"/>
</dbReference>
<name>A0A1I0EBQ2_9BACI</name>
<dbReference type="GO" id="GO:0006231">
    <property type="term" value="P:dTMP biosynthetic process"/>
    <property type="evidence" value="ECO:0007669"/>
    <property type="project" value="UniProtKB-UniRule"/>
</dbReference>
<dbReference type="RefSeq" id="WP_090870310.1">
    <property type="nucleotide sequence ID" value="NZ_FOHE01000011.1"/>
</dbReference>
<proteinExistence type="predicted"/>
<dbReference type="InterPro" id="IPR003669">
    <property type="entry name" value="Thymidylate_synthase_ThyX"/>
</dbReference>
<dbReference type="OrthoDB" id="9774464at2"/>
<gene>
    <name evidence="2" type="ORF">SAMN05216389_11119</name>
</gene>
<reference evidence="2 3" key="1">
    <citation type="submission" date="2016-10" db="EMBL/GenBank/DDBJ databases">
        <authorList>
            <person name="de Groot N.N."/>
        </authorList>
    </citation>
    <scope>NUCLEOTIDE SEQUENCE [LARGE SCALE GENOMIC DNA]</scope>
    <source>
        <strain evidence="2 3">IBRC-M 10780</strain>
    </source>
</reference>
<dbReference type="Pfam" id="PF02511">
    <property type="entry name" value="Thy1"/>
    <property type="match status" value="1"/>
</dbReference>
<sequence length="235" mass="26866">MAKSNEFISVLDQGYIRLVNVMGSDLTVANAARVSYDKESFELDEKDEKLIRFLAREGHTSPFRHATLQFEVYAPLMVARQWWKYVVGSDHTMDAWNESSRRYVTEEPTFYIPDNDEWRSKPANSKQGSGEPIDYSDGKHFTGALMRYVDDGLAMYEKAIEQGIAPEQARLFLPAYGMYVRWYWTASLQSVAHFVNQRLAHDAQAEIQAYAKAVNALAVEHFPVSIEELTKHAKG</sequence>
<protein>
    <recommendedName>
        <fullName evidence="1">FAD-dependent thymidylate synthase</fullName>
        <ecNumber evidence="1">2.1.1.148</ecNumber>
    </recommendedName>
</protein>
<dbReference type="SUPFAM" id="SSF69796">
    <property type="entry name" value="Thymidylate synthase-complementing protein Thy1"/>
    <property type="match status" value="1"/>
</dbReference>
<organism evidence="2 3">
    <name type="scientific">Oceanobacillus limi</name>
    <dbReference type="NCBI Taxonomy" id="930131"/>
    <lineage>
        <taxon>Bacteria</taxon>
        <taxon>Bacillati</taxon>
        <taxon>Bacillota</taxon>
        <taxon>Bacilli</taxon>
        <taxon>Bacillales</taxon>
        <taxon>Bacillaceae</taxon>
        <taxon>Oceanobacillus</taxon>
    </lineage>
</organism>
<dbReference type="GO" id="GO:0004799">
    <property type="term" value="F:thymidylate synthase activity"/>
    <property type="evidence" value="ECO:0007669"/>
    <property type="project" value="TreeGrafter"/>
</dbReference>
<dbReference type="CDD" id="cd20175">
    <property type="entry name" value="ThyX"/>
    <property type="match status" value="1"/>
</dbReference>
<dbReference type="EC" id="2.1.1.148" evidence="1"/>
<dbReference type="AlphaFoldDB" id="A0A1I0EBQ2"/>
<dbReference type="GO" id="GO:0050660">
    <property type="term" value="F:flavin adenine dinucleotide binding"/>
    <property type="evidence" value="ECO:0007669"/>
    <property type="project" value="UniProtKB-UniRule"/>
</dbReference>
<evidence type="ECO:0000313" key="3">
    <source>
        <dbReference type="Proteomes" id="UP000198618"/>
    </source>
</evidence>
<dbReference type="NCBIfam" id="TIGR02170">
    <property type="entry name" value="thyX"/>
    <property type="match status" value="1"/>
</dbReference>
<dbReference type="STRING" id="930131.SAMN05216389_11119"/>
<evidence type="ECO:0000313" key="2">
    <source>
        <dbReference type="EMBL" id="SET42375.1"/>
    </source>
</evidence>
<dbReference type="PANTHER" id="PTHR34934">
    <property type="entry name" value="FLAVIN-DEPENDENT THYMIDYLATE SYNTHASE"/>
    <property type="match status" value="1"/>
</dbReference>
<dbReference type="PROSITE" id="PS51331">
    <property type="entry name" value="THYX"/>
    <property type="match status" value="1"/>
</dbReference>
<keyword evidence="3" id="KW-1185">Reference proteome</keyword>
<dbReference type="GO" id="GO:0070402">
    <property type="term" value="F:NADPH binding"/>
    <property type="evidence" value="ECO:0007669"/>
    <property type="project" value="TreeGrafter"/>
</dbReference>
<dbReference type="PANTHER" id="PTHR34934:SF1">
    <property type="entry name" value="FLAVIN-DEPENDENT THYMIDYLATE SYNTHASE"/>
    <property type="match status" value="1"/>
</dbReference>